<dbReference type="Pfam" id="PF01368">
    <property type="entry name" value="DHH"/>
    <property type="match status" value="1"/>
</dbReference>
<dbReference type="Gene3D" id="3.10.310.30">
    <property type="match status" value="1"/>
</dbReference>
<dbReference type="Pfam" id="PF02272">
    <property type="entry name" value="DHHA1"/>
    <property type="match status" value="1"/>
</dbReference>
<dbReference type="InterPro" id="IPR001667">
    <property type="entry name" value="DDH_dom"/>
</dbReference>
<dbReference type="EMBL" id="JACHHB010000003">
    <property type="protein sequence ID" value="MBB5172734.1"/>
    <property type="molecule type" value="Genomic_DNA"/>
</dbReference>
<dbReference type="InterPro" id="IPR038763">
    <property type="entry name" value="DHH_sf"/>
</dbReference>
<evidence type="ECO:0000259" key="2">
    <source>
        <dbReference type="Pfam" id="PF02272"/>
    </source>
</evidence>
<proteinExistence type="predicted"/>
<accession>A0A840QMX8</accession>
<dbReference type="EC" id="3.1.3.7" evidence="3"/>
<dbReference type="AlphaFoldDB" id="A0A840QMX8"/>
<dbReference type="GO" id="GO:0008441">
    <property type="term" value="F:3'(2'),5'-bisphosphate nucleotidase activity"/>
    <property type="evidence" value="ECO:0007669"/>
    <property type="project" value="UniProtKB-EC"/>
</dbReference>
<dbReference type="EC" id="3.1.13.3" evidence="3"/>
<dbReference type="GO" id="GO:0003676">
    <property type="term" value="F:nucleic acid binding"/>
    <property type="evidence" value="ECO:0007669"/>
    <property type="project" value="InterPro"/>
</dbReference>
<dbReference type="Gene3D" id="3.90.1640.10">
    <property type="entry name" value="inorganic pyrophosphatase (n-terminal core)"/>
    <property type="match status" value="1"/>
</dbReference>
<reference evidence="3 4" key="1">
    <citation type="submission" date="2020-08" db="EMBL/GenBank/DDBJ databases">
        <title>Genomic Encyclopedia of Type Strains, Phase IV (KMG-IV): sequencing the most valuable type-strain genomes for metagenomic binning, comparative biology and taxonomic classification.</title>
        <authorList>
            <person name="Goeker M."/>
        </authorList>
    </citation>
    <scope>NUCLEOTIDE SEQUENCE [LARGE SCALE GENOMIC DNA]</scope>
    <source>
        <strain evidence="3 4">DSM 24696</strain>
    </source>
</reference>
<dbReference type="PANTHER" id="PTHR47618:SF1">
    <property type="entry name" value="BIFUNCTIONAL OLIGORIBONUCLEASE AND PAP PHOSPHATASE NRNA"/>
    <property type="match status" value="1"/>
</dbReference>
<evidence type="ECO:0000259" key="1">
    <source>
        <dbReference type="Pfam" id="PF01368"/>
    </source>
</evidence>
<feature type="domain" description="DHHA1" evidence="2">
    <location>
        <begin position="227"/>
        <end position="310"/>
    </location>
</feature>
<evidence type="ECO:0000313" key="4">
    <source>
        <dbReference type="Proteomes" id="UP000551878"/>
    </source>
</evidence>
<dbReference type="InterPro" id="IPR051319">
    <property type="entry name" value="Oligoribo/pAp-PDE_c-di-AMP_PDE"/>
</dbReference>
<keyword evidence="3" id="KW-0378">Hydrolase</keyword>
<organism evidence="3 4">
    <name type="scientific">Texcoconibacillus texcoconensis</name>
    <dbReference type="NCBI Taxonomy" id="1095777"/>
    <lineage>
        <taxon>Bacteria</taxon>
        <taxon>Bacillati</taxon>
        <taxon>Bacillota</taxon>
        <taxon>Bacilli</taxon>
        <taxon>Bacillales</taxon>
        <taxon>Bacillaceae</taxon>
        <taxon>Texcoconibacillus</taxon>
    </lineage>
</organism>
<feature type="domain" description="DDH" evidence="1">
    <location>
        <begin position="14"/>
        <end position="153"/>
    </location>
</feature>
<comment type="caution">
    <text evidence="3">The sequence shown here is derived from an EMBL/GenBank/DDBJ whole genome shotgun (WGS) entry which is preliminary data.</text>
</comment>
<gene>
    <name evidence="3" type="ORF">HNQ41_000878</name>
</gene>
<protein>
    <submittedName>
        <fullName evidence="3">Phosphoesterase RecJ-like protein</fullName>
        <ecNumber evidence="3">3.1.13.3</ecNumber>
        <ecNumber evidence="3">3.1.3.7</ecNumber>
    </submittedName>
</protein>
<dbReference type="Proteomes" id="UP000551878">
    <property type="component" value="Unassembled WGS sequence"/>
</dbReference>
<sequence length="312" mass="35012">MKQEIKNMIEQYNKIIIHRHENPDPDAIGSQAGLKALIQENYPDKQVFAVGEEEESLTFLAKMDEIDEEMYEGSLVIVCDTANLERVDDKRYERGEALIKIDHHPEVEEYGDVSWVDINSSSVSEMVYELYNAWKQDGMSLSSEVARLLFAGIVGDTGRFRHPNTTEKTFRIAAELTNYTFSRPDLFNEMEKSSLSLKRLEGYVLSNAEILDSGAGYIKLTSSLLTSYDVTSREAGGIINTLSTLEGLKAWVFFVEEEEIIRVRLRSKGPAVNKIASRYNGGGHELAAGAKVSSWNEADQLLAELEEACHKG</sequence>
<dbReference type="InterPro" id="IPR003156">
    <property type="entry name" value="DHHA1_dom"/>
</dbReference>
<dbReference type="RefSeq" id="WP_184663193.1">
    <property type="nucleotide sequence ID" value="NZ_JACHHB010000003.1"/>
</dbReference>
<name>A0A840QMX8_9BACI</name>
<dbReference type="SUPFAM" id="SSF64182">
    <property type="entry name" value="DHH phosphoesterases"/>
    <property type="match status" value="1"/>
</dbReference>
<dbReference type="PANTHER" id="PTHR47618">
    <property type="entry name" value="BIFUNCTIONAL OLIGORIBONUCLEASE AND PAP PHOSPHATASE NRNA"/>
    <property type="match status" value="1"/>
</dbReference>
<evidence type="ECO:0000313" key="3">
    <source>
        <dbReference type="EMBL" id="MBB5172734.1"/>
    </source>
</evidence>
<keyword evidence="4" id="KW-1185">Reference proteome</keyword>